<keyword evidence="6" id="KW-0347">Helicase</keyword>
<keyword evidence="9 12" id="KW-0694">RNA-binding</keyword>
<dbReference type="GO" id="GO:0030422">
    <property type="term" value="P:siRNA processing"/>
    <property type="evidence" value="ECO:0007669"/>
    <property type="project" value="TreeGrafter"/>
</dbReference>
<evidence type="ECO:0000313" key="19">
    <source>
        <dbReference type="EMBL" id="OAA35954.1"/>
    </source>
</evidence>
<dbReference type="GO" id="GO:0004386">
    <property type="term" value="F:helicase activity"/>
    <property type="evidence" value="ECO:0007669"/>
    <property type="project" value="UniProtKB-KW"/>
</dbReference>
<keyword evidence="7" id="KW-0862">Zinc</keyword>
<feature type="domain" description="Dicer dsRNA-binding fold" evidence="18">
    <location>
        <begin position="643"/>
        <end position="732"/>
    </location>
</feature>
<dbReference type="PROSITE" id="PS51194">
    <property type="entry name" value="HELICASE_CTER"/>
    <property type="match status" value="1"/>
</dbReference>
<dbReference type="Gene3D" id="3.30.160.380">
    <property type="entry name" value="Dicer dimerisation domain"/>
    <property type="match status" value="1"/>
</dbReference>
<dbReference type="PROSITE" id="PS51327">
    <property type="entry name" value="DICER_DSRBF"/>
    <property type="match status" value="1"/>
</dbReference>
<keyword evidence="10" id="KW-0051">Antiviral defense</keyword>
<dbReference type="SUPFAM" id="SSF69065">
    <property type="entry name" value="RNase III domain-like"/>
    <property type="match status" value="2"/>
</dbReference>
<dbReference type="SUPFAM" id="SSF52540">
    <property type="entry name" value="P-loop containing nucleoside triphosphate hydrolases"/>
    <property type="match status" value="1"/>
</dbReference>
<dbReference type="InterPro" id="IPR001650">
    <property type="entry name" value="Helicase_C-like"/>
</dbReference>
<dbReference type="PANTHER" id="PTHR14950:SF62">
    <property type="entry name" value="DICER-LIKE PROTEIN 1"/>
    <property type="match status" value="1"/>
</dbReference>
<evidence type="ECO:0000259" key="18">
    <source>
        <dbReference type="PROSITE" id="PS51327"/>
    </source>
</evidence>
<dbReference type="PANTHER" id="PTHR14950">
    <property type="entry name" value="DICER-RELATED"/>
    <property type="match status" value="1"/>
</dbReference>
<dbReference type="InterPro" id="IPR011545">
    <property type="entry name" value="DEAD/DEAH_box_helicase_dom"/>
</dbReference>
<evidence type="ECO:0000256" key="11">
    <source>
        <dbReference type="ARBA" id="ARBA00035116"/>
    </source>
</evidence>
<accession>A0A166XLW7</accession>
<dbReference type="SMART" id="SM00487">
    <property type="entry name" value="DEXDc"/>
    <property type="match status" value="1"/>
</dbReference>
<dbReference type="InterPro" id="IPR014001">
    <property type="entry name" value="Helicase_ATP-bd"/>
</dbReference>
<feature type="region of interest" description="Disordered" evidence="13">
    <location>
        <begin position="14"/>
        <end position="66"/>
    </location>
</feature>
<evidence type="ECO:0000259" key="17">
    <source>
        <dbReference type="PROSITE" id="PS51194"/>
    </source>
</evidence>
<evidence type="ECO:0000256" key="8">
    <source>
        <dbReference type="ARBA" id="ARBA00022840"/>
    </source>
</evidence>
<evidence type="ECO:0000313" key="20">
    <source>
        <dbReference type="Proteomes" id="UP000243498"/>
    </source>
</evidence>
<evidence type="ECO:0000256" key="4">
    <source>
        <dbReference type="ARBA" id="ARBA00022741"/>
    </source>
</evidence>
<dbReference type="SMART" id="SM00535">
    <property type="entry name" value="RIBOc"/>
    <property type="match status" value="2"/>
</dbReference>
<dbReference type="Pfam" id="PF24995">
    <property type="entry name" value="DSRM_2"/>
    <property type="match status" value="1"/>
</dbReference>
<dbReference type="InterPro" id="IPR003100">
    <property type="entry name" value="PAZ_dom"/>
</dbReference>
<dbReference type="InterPro" id="IPR056755">
    <property type="entry name" value="DSRM_2"/>
</dbReference>
<proteinExistence type="inferred from homology"/>
<comment type="cofactor">
    <cofactor evidence="1">
        <name>Mg(2+)</name>
        <dbReference type="ChEBI" id="CHEBI:18420"/>
    </cofactor>
</comment>
<reference evidence="19 20" key="1">
    <citation type="journal article" date="2016" name="Genome Biol. Evol.">
        <title>Divergent and convergent evolution of fungal pathogenicity.</title>
        <authorList>
            <person name="Shang Y."/>
            <person name="Xiao G."/>
            <person name="Zheng P."/>
            <person name="Cen K."/>
            <person name="Zhan S."/>
            <person name="Wang C."/>
        </authorList>
    </citation>
    <scope>NUCLEOTIDE SEQUENCE [LARGE SCALE GENOMIC DNA]</scope>
    <source>
        <strain evidence="19 20">RCEF 4871</strain>
    </source>
</reference>
<dbReference type="PROSITE" id="PS00517">
    <property type="entry name" value="RNASE_3_1"/>
    <property type="match status" value="2"/>
</dbReference>
<name>A0A166XLW7_METRR</name>
<evidence type="ECO:0000256" key="10">
    <source>
        <dbReference type="ARBA" id="ARBA00023118"/>
    </source>
</evidence>
<dbReference type="Proteomes" id="UP000243498">
    <property type="component" value="Unassembled WGS sequence"/>
</dbReference>
<dbReference type="STRING" id="1081105.A0A166XLW7"/>
<keyword evidence="20" id="KW-1185">Reference proteome</keyword>
<dbReference type="GO" id="GO:0004525">
    <property type="term" value="F:ribonuclease III activity"/>
    <property type="evidence" value="ECO:0007669"/>
    <property type="project" value="InterPro"/>
</dbReference>
<dbReference type="GO" id="GO:0005634">
    <property type="term" value="C:nucleus"/>
    <property type="evidence" value="ECO:0007669"/>
    <property type="project" value="TreeGrafter"/>
</dbReference>
<dbReference type="InterPro" id="IPR038248">
    <property type="entry name" value="Dicer_dimer_sf"/>
</dbReference>
<evidence type="ECO:0000256" key="7">
    <source>
        <dbReference type="ARBA" id="ARBA00022833"/>
    </source>
</evidence>
<keyword evidence="8" id="KW-0067">ATP-binding</keyword>
<dbReference type="Gene3D" id="1.10.1520.10">
    <property type="entry name" value="Ribonuclease III domain"/>
    <property type="match status" value="2"/>
</dbReference>
<keyword evidence="5" id="KW-0378">Hydrolase</keyword>
<evidence type="ECO:0000256" key="1">
    <source>
        <dbReference type="ARBA" id="ARBA00001946"/>
    </source>
</evidence>
<evidence type="ECO:0000256" key="5">
    <source>
        <dbReference type="ARBA" id="ARBA00022801"/>
    </source>
</evidence>
<dbReference type="Pfam" id="PF00636">
    <property type="entry name" value="Ribonuclease_3"/>
    <property type="match status" value="2"/>
</dbReference>
<evidence type="ECO:0000256" key="3">
    <source>
        <dbReference type="ARBA" id="ARBA00022721"/>
    </source>
</evidence>
<organism evidence="19 20">
    <name type="scientific">Metarhizium rileyi (strain RCEF 4871)</name>
    <name type="common">Nomuraea rileyi</name>
    <dbReference type="NCBI Taxonomy" id="1649241"/>
    <lineage>
        <taxon>Eukaryota</taxon>
        <taxon>Fungi</taxon>
        <taxon>Dikarya</taxon>
        <taxon>Ascomycota</taxon>
        <taxon>Pezizomycotina</taxon>
        <taxon>Sordariomycetes</taxon>
        <taxon>Hypocreomycetidae</taxon>
        <taxon>Hypocreales</taxon>
        <taxon>Clavicipitaceae</taxon>
        <taxon>Metarhizium</taxon>
    </lineage>
</organism>
<feature type="domain" description="PAZ" evidence="15">
    <location>
        <begin position="884"/>
        <end position="1019"/>
    </location>
</feature>
<evidence type="ECO:0000256" key="9">
    <source>
        <dbReference type="ARBA" id="ARBA00022884"/>
    </source>
</evidence>
<dbReference type="PROSITE" id="PS51192">
    <property type="entry name" value="HELICASE_ATP_BIND_1"/>
    <property type="match status" value="1"/>
</dbReference>
<comment type="similarity">
    <text evidence="11 12">Belongs to the helicase family. Dicer subfamily.</text>
</comment>
<dbReference type="GO" id="GO:0005524">
    <property type="term" value="F:ATP binding"/>
    <property type="evidence" value="ECO:0007669"/>
    <property type="project" value="UniProtKB-KW"/>
</dbReference>
<dbReference type="CDD" id="cd00593">
    <property type="entry name" value="RIBOc"/>
    <property type="match status" value="2"/>
</dbReference>
<evidence type="ECO:0000259" key="14">
    <source>
        <dbReference type="PROSITE" id="PS50142"/>
    </source>
</evidence>
<dbReference type="SMART" id="SM00490">
    <property type="entry name" value="HELICc"/>
    <property type="match status" value="1"/>
</dbReference>
<gene>
    <name evidence="19" type="ORF">NOR_07762</name>
</gene>
<dbReference type="GO" id="GO:0003723">
    <property type="term" value="F:RNA binding"/>
    <property type="evidence" value="ECO:0007669"/>
    <property type="project" value="UniProtKB-UniRule"/>
</dbReference>
<dbReference type="InterPro" id="IPR036389">
    <property type="entry name" value="RNase_III_sf"/>
</dbReference>
<dbReference type="OMA" id="YHVNRMC"/>
<dbReference type="Gene3D" id="3.40.50.300">
    <property type="entry name" value="P-loop containing nucleotide triphosphate hydrolases"/>
    <property type="match status" value="2"/>
</dbReference>
<dbReference type="GO" id="GO:0051607">
    <property type="term" value="P:defense response to virus"/>
    <property type="evidence" value="ECO:0007669"/>
    <property type="project" value="UniProtKB-KW"/>
</dbReference>
<evidence type="ECO:0000256" key="13">
    <source>
        <dbReference type="SAM" id="MobiDB-lite"/>
    </source>
</evidence>
<feature type="domain" description="RNase III" evidence="14">
    <location>
        <begin position="1059"/>
        <end position="1187"/>
    </location>
</feature>
<feature type="domain" description="RNase III" evidence="14">
    <location>
        <begin position="1237"/>
        <end position="1393"/>
    </location>
</feature>
<dbReference type="EMBL" id="AZHC01000038">
    <property type="protein sequence ID" value="OAA35954.1"/>
    <property type="molecule type" value="Genomic_DNA"/>
</dbReference>
<sequence>MVVPAHVFLPCPLASQETEADSAEKEPRSDSMHEASCDSDSSDAIEKYRLTSNPARPEKRQPVQNSEHAAFLSWVASASYEEDAPTSTSENDVVEGLNKPQDSHTAFSKIITSPRQYQIDLFERAKQQNTIVVLDTGSGKTYIAVLLLRHILALELEHRAAGQPKKVAFFLVDKVALCLQQYRFLRANIEHPVAKFHGDKASVGNQEEWAAQIQEHMVVVCTAQILLDLLGSGFIKMTHINLLVFDEAHHTKKNHPYASIVRDHYIRLKADRPRILGMTASPVDAKTNDFYTTALELEATLCSKIATVSEEALFEGMGKRQQVERVVEYGPLANPADAMTQLCQSLTNLCTYHSNLRSHIEAAKDIWSIIGSWGSDQYWRHIFKITVHANAANDLTEYESGAFHQTARPLDDDEINQRARELVTDHFNKEHTMTADLSGKSSLKVQALHDILQDAFKANRNTRCIVFVQKRYIAFLLSEVFNQSAMKVSNMAPGFVVGSQPSSSSIVNMTIKDQMQALDRFRYGEINCLFATQVAEEGIDVPECDLIVRFDLYDSAIQYIQSKGRARERSSTYINMVEQGNIHHRRKVIQAMRDNNALRRFCSSLPADRKVLEEEEDQLVLEAKSQIEFEVPETGARLTFYSSQQVLAKFVSSICKSADARVEYIVTPTDKGKFIATVLLPPSCPLRSSSSTPQRSKLLARGSAAFKACIELFNRKYIDGNFRPTLTRLLPKMRNARLALSDKKQCEYKMKSKPDMWSSPRCATSRLFVATLSIKGLGPTGRPGRPLCFLTYSALPTIEPLKICMGDGIYSVLEQKRFTAPLILTEEEVESLVQFTFAIFNDVFSKDFVCNRENMPYYLAPCISSYDEKSYGIDDSLNDGKDAIDWAFVKKLEKNETHIDSICSAPVDFENRFIVDPYDGSRKFFTGKVNKNYRAFDKVPKAVPLPRSRSYLRVEQNIAQYSNSLSFHHRQSRSWNGEQPVFDAELLPLRRNLLCEPQPDEDHSSKGCYIILEPLTISTLPIDIVVTALTLPVAIYSIESAAIAMDACGLIDLAVHPPLALEALTQGEENMGMQVGKNYERLEFLGDAFLKMATTVSLFTLIPNNNEFEYHVERMLLVCNKNLFNHAVDKGLQEFVRSRGFDRGSWYPDLVLRKGKERKRVATHRLADKSIADVCEALIGAAYMTEPEGKMDLAVKAVTKMVGSKMHTMTKYSDYYDRYISQDWQVMSPRAIEQVTVAKVEEALGYKFNSPKLLRSAFKHPSYPYEAEIPNYQRLEFLGDALLDLAIVDFLFRKYPSADPQWLTEHKMAMASNHFFSCLCVQLGLHRHVLTTDSSVMGHIAGFVQRLETAKRNSMQFADNIPQANFWLDAEQPPKALSDILEAIVGAMYEDSKYNFDTTRKFFVTFVTPYFQDMTLYDTYAAGHPITRLTKLMQDNFCCRSWRLCVSAVPCGSETGASAITESHVICALMIHKRKVAHAIRGNGKDARIAVAVKMLSQMRDFDRDAFRNAMGCDCGGLIEQDEEKIAPNHADQYT</sequence>
<evidence type="ECO:0000256" key="2">
    <source>
        <dbReference type="ARBA" id="ARBA00020797"/>
    </source>
</evidence>
<dbReference type="InterPro" id="IPR027417">
    <property type="entry name" value="P-loop_NTPase"/>
</dbReference>
<feature type="domain" description="Helicase ATP-binding" evidence="16">
    <location>
        <begin position="121"/>
        <end position="300"/>
    </location>
</feature>
<dbReference type="GO" id="GO:0050688">
    <property type="term" value="P:regulation of defense response to virus"/>
    <property type="evidence" value="ECO:0007669"/>
    <property type="project" value="UniProtKB-KW"/>
</dbReference>
<keyword evidence="4" id="KW-0547">Nucleotide-binding</keyword>
<comment type="caution">
    <text evidence="19">The sequence shown here is derived from an EMBL/GenBank/DDBJ whole genome shotgun (WGS) entry which is preliminary data.</text>
</comment>
<dbReference type="Pfam" id="PF00271">
    <property type="entry name" value="Helicase_C"/>
    <property type="match status" value="1"/>
</dbReference>
<keyword evidence="3" id="KW-0930">Antiviral protein</keyword>
<evidence type="ECO:0000256" key="12">
    <source>
        <dbReference type="PROSITE-ProRule" id="PRU00657"/>
    </source>
</evidence>
<feature type="domain" description="Helicase C-terminal" evidence="17">
    <location>
        <begin position="444"/>
        <end position="613"/>
    </location>
</feature>
<dbReference type="InterPro" id="IPR000999">
    <property type="entry name" value="RNase_III_dom"/>
</dbReference>
<evidence type="ECO:0000259" key="16">
    <source>
        <dbReference type="PROSITE" id="PS51192"/>
    </source>
</evidence>
<evidence type="ECO:0000256" key="6">
    <source>
        <dbReference type="ARBA" id="ARBA00022806"/>
    </source>
</evidence>
<dbReference type="Pfam" id="PF00270">
    <property type="entry name" value="DEAD"/>
    <property type="match status" value="1"/>
</dbReference>
<dbReference type="PROSITE" id="PS50821">
    <property type="entry name" value="PAZ"/>
    <property type="match status" value="1"/>
</dbReference>
<evidence type="ECO:0000259" key="15">
    <source>
        <dbReference type="PROSITE" id="PS50821"/>
    </source>
</evidence>
<dbReference type="PROSITE" id="PS50142">
    <property type="entry name" value="RNASE_3_2"/>
    <property type="match status" value="2"/>
</dbReference>
<dbReference type="CDD" id="cd18034">
    <property type="entry name" value="DEXHc_dicer"/>
    <property type="match status" value="1"/>
</dbReference>
<dbReference type="GO" id="GO:0005737">
    <property type="term" value="C:cytoplasm"/>
    <property type="evidence" value="ECO:0007669"/>
    <property type="project" value="TreeGrafter"/>
</dbReference>
<dbReference type="InterPro" id="IPR005034">
    <property type="entry name" value="Dicer_dimerisation"/>
</dbReference>
<dbReference type="OrthoDB" id="416741at2759"/>
<dbReference type="Pfam" id="PF03368">
    <property type="entry name" value="Dicer_dimer"/>
    <property type="match status" value="1"/>
</dbReference>
<feature type="compositionally biased region" description="Basic and acidic residues" evidence="13">
    <location>
        <begin position="22"/>
        <end position="36"/>
    </location>
</feature>
<protein>
    <recommendedName>
        <fullName evidence="2">Dicer-like protein 1</fullName>
    </recommendedName>
</protein>